<proteinExistence type="predicted"/>
<accession>A0A382GXP1</accession>
<evidence type="ECO:0008006" key="2">
    <source>
        <dbReference type="Google" id="ProtNLM"/>
    </source>
</evidence>
<dbReference type="SUPFAM" id="SSF55781">
    <property type="entry name" value="GAF domain-like"/>
    <property type="match status" value="1"/>
</dbReference>
<name>A0A382GXP1_9ZZZZ</name>
<sequence>MSINLETLACKYGSNANANYSQPQISASQKHAIFRCVRYVVFFMKDILQNIKLATAKATTFDTLGDSLVAVLSSHIHFDRLNIGLIDLDHYQFSDVYVFGHNVDGRERGHRRTLKNTVVEASIRSDGGYYFGTSKTDEWLKRFPNFGPVLKSGIRSMLSVPVKVNEETIAALVLAARDPKAYEKDSLKLADSAAEIITPKIENLRLNAIYS</sequence>
<dbReference type="EMBL" id="UINC01057991">
    <property type="protein sequence ID" value="SVB79749.1"/>
    <property type="molecule type" value="Genomic_DNA"/>
</dbReference>
<evidence type="ECO:0000313" key="1">
    <source>
        <dbReference type="EMBL" id="SVB79749.1"/>
    </source>
</evidence>
<dbReference type="InterPro" id="IPR029016">
    <property type="entry name" value="GAF-like_dom_sf"/>
</dbReference>
<dbReference type="Gene3D" id="3.30.450.40">
    <property type="match status" value="1"/>
</dbReference>
<dbReference type="AlphaFoldDB" id="A0A382GXP1"/>
<gene>
    <name evidence="1" type="ORF">METZ01_LOCUS232603</name>
</gene>
<organism evidence="1">
    <name type="scientific">marine metagenome</name>
    <dbReference type="NCBI Taxonomy" id="408172"/>
    <lineage>
        <taxon>unclassified sequences</taxon>
        <taxon>metagenomes</taxon>
        <taxon>ecological metagenomes</taxon>
    </lineage>
</organism>
<protein>
    <recommendedName>
        <fullName evidence="2">GAF domain-containing protein</fullName>
    </recommendedName>
</protein>
<reference evidence="1" key="1">
    <citation type="submission" date="2018-05" db="EMBL/GenBank/DDBJ databases">
        <authorList>
            <person name="Lanie J.A."/>
            <person name="Ng W.-L."/>
            <person name="Kazmierczak K.M."/>
            <person name="Andrzejewski T.M."/>
            <person name="Davidsen T.M."/>
            <person name="Wayne K.J."/>
            <person name="Tettelin H."/>
            <person name="Glass J.I."/>
            <person name="Rusch D."/>
            <person name="Podicherti R."/>
            <person name="Tsui H.-C.T."/>
            <person name="Winkler M.E."/>
        </authorList>
    </citation>
    <scope>NUCLEOTIDE SEQUENCE</scope>
</reference>